<dbReference type="AlphaFoldDB" id="A0A1I8FBA5"/>
<organism evidence="1 2">
    <name type="scientific">Macrostomum lignano</name>
    <dbReference type="NCBI Taxonomy" id="282301"/>
    <lineage>
        <taxon>Eukaryota</taxon>
        <taxon>Metazoa</taxon>
        <taxon>Spiralia</taxon>
        <taxon>Lophotrochozoa</taxon>
        <taxon>Platyhelminthes</taxon>
        <taxon>Rhabditophora</taxon>
        <taxon>Macrostomorpha</taxon>
        <taxon>Macrostomida</taxon>
        <taxon>Macrostomidae</taxon>
        <taxon>Macrostomum</taxon>
    </lineage>
</organism>
<evidence type="ECO:0000313" key="1">
    <source>
        <dbReference type="Proteomes" id="UP000095280"/>
    </source>
</evidence>
<keyword evidence="1" id="KW-1185">Reference proteome</keyword>
<proteinExistence type="predicted"/>
<evidence type="ECO:0000313" key="2">
    <source>
        <dbReference type="WBParaSite" id="maker-unitig_27976-snap-gene-0.1-mRNA-1"/>
    </source>
</evidence>
<sequence>MAGTCARPAIGGAKSLARMFHLLWNWKHRIRQWNTKIRQSQRAHRWTSPALILAAAARPTITWATRSAKRGEN</sequence>
<dbReference type="Proteomes" id="UP000095280">
    <property type="component" value="Unplaced"/>
</dbReference>
<accession>A0A1I8FBA5</accession>
<name>A0A1I8FBA5_9PLAT</name>
<reference evidence="2" key="1">
    <citation type="submission" date="2016-11" db="UniProtKB">
        <authorList>
            <consortium name="WormBaseParasite"/>
        </authorList>
    </citation>
    <scope>IDENTIFICATION</scope>
</reference>
<dbReference type="WBParaSite" id="maker-unitig_27976-snap-gene-0.1-mRNA-1">
    <property type="protein sequence ID" value="maker-unitig_27976-snap-gene-0.1-mRNA-1"/>
    <property type="gene ID" value="maker-unitig_27976-snap-gene-0.1"/>
</dbReference>
<protein>
    <submittedName>
        <fullName evidence="2">Uncharacterized protein</fullName>
    </submittedName>
</protein>